<dbReference type="Proteomes" id="UP000027644">
    <property type="component" value="Unassembled WGS sequence"/>
</dbReference>
<gene>
    <name evidence="2" type="ORF">SASC598J21_019050</name>
</gene>
<sequence length="389" mass="46142">MSLYMDHPYYHTDSYVFVWIFILPFFYIVFLPTLIIVYGKIYKFIKIGFAIIIAGWLVFSLIFADIYIFLFSITGALFPVILRYCQSFTAHFQGIKQKFYSVIVYIVLPFLCTFFWPAYLVAPPLIEYWQNRPDSECKQNGRLVALSEDINLRIYPISKYPSFWIRSLAPKLEDYIFNTAQKNFCRQFSASQPTLIDSIGKINIDLNTLCQHPVSKKMAGYCQNPATRQIKFEWLEFELIKKDKNTKSPWQQFQDDLNNKYIYTKEEKLNYEIVNHHTELIENLKFDNQVQMFKFFDHYYNVITVPNPVWLPSVTEPLVINCPTDYDLKCYITHDFANNWEVSYLYSFTINYKNNPDNDDQNSINRKLDAAKLAYQIIESVIEEMQVNQ</sequence>
<proteinExistence type="predicted"/>
<accession>A0A074VYR4</accession>
<evidence type="ECO:0000256" key="1">
    <source>
        <dbReference type="SAM" id="Phobius"/>
    </source>
</evidence>
<feature type="transmembrane region" description="Helical" evidence="1">
    <location>
        <begin position="102"/>
        <end position="122"/>
    </location>
</feature>
<keyword evidence="1" id="KW-1133">Transmembrane helix</keyword>
<feature type="transmembrane region" description="Helical" evidence="1">
    <location>
        <begin position="49"/>
        <end position="82"/>
    </location>
</feature>
<evidence type="ECO:0000313" key="3">
    <source>
        <dbReference type="Proteomes" id="UP000027644"/>
    </source>
</evidence>
<evidence type="ECO:0000313" key="2">
    <source>
        <dbReference type="EMBL" id="KEQ00364.1"/>
    </source>
</evidence>
<feature type="transmembrane region" description="Helical" evidence="1">
    <location>
        <begin position="15"/>
        <end position="37"/>
    </location>
</feature>
<dbReference type="AlphaFoldDB" id="A0A074VYR4"/>
<dbReference type="EMBL" id="AVQL01000452">
    <property type="protein sequence ID" value="KEQ00364.1"/>
    <property type="molecule type" value="Genomic_DNA"/>
</dbReference>
<protein>
    <submittedName>
        <fullName evidence="2">Pyridoxine 5'-phosphate oxidase C-terminal dimerization region</fullName>
    </submittedName>
</protein>
<comment type="caution">
    <text evidence="2">The sequence shown here is derived from an EMBL/GenBank/DDBJ whole genome shotgun (WGS) entry which is preliminary data.</text>
</comment>
<reference evidence="2 3" key="1">
    <citation type="journal article" date="2014" name="PLoS Genet.">
        <title>Hidden diversity in honey bee gut symbionts detected by single-cell genomics.</title>
        <authorList>
            <person name="Engel P."/>
            <person name="Stepanauskas R."/>
            <person name="Moran N."/>
        </authorList>
    </citation>
    <scope>NUCLEOTIDE SEQUENCE [LARGE SCALE GENOMIC DNA]</scope>
    <source>
        <strain evidence="2 3">SCGC AB-598-J21</strain>
    </source>
</reference>
<keyword evidence="1" id="KW-0472">Membrane</keyword>
<organism evidence="2 3">
    <name type="scientific">Snodgrassella alvi SCGC AB-598-J21</name>
    <dbReference type="NCBI Taxonomy" id="1385367"/>
    <lineage>
        <taxon>Bacteria</taxon>
        <taxon>Pseudomonadati</taxon>
        <taxon>Pseudomonadota</taxon>
        <taxon>Betaproteobacteria</taxon>
        <taxon>Neisseriales</taxon>
        <taxon>Neisseriaceae</taxon>
        <taxon>Snodgrassella</taxon>
    </lineage>
</organism>
<name>A0A074VYR4_9NEIS</name>
<keyword evidence="1" id="KW-0812">Transmembrane</keyword>